<name>A0A1G7MCB8_9BACT</name>
<organism evidence="3 4">
    <name type="scientific">Desulfovibrio legallii</name>
    <dbReference type="NCBI Taxonomy" id="571438"/>
    <lineage>
        <taxon>Bacteria</taxon>
        <taxon>Pseudomonadati</taxon>
        <taxon>Thermodesulfobacteriota</taxon>
        <taxon>Desulfovibrionia</taxon>
        <taxon>Desulfovibrionales</taxon>
        <taxon>Desulfovibrionaceae</taxon>
        <taxon>Desulfovibrio</taxon>
    </lineage>
</organism>
<evidence type="ECO:0000256" key="1">
    <source>
        <dbReference type="SAM" id="MobiDB-lite"/>
    </source>
</evidence>
<keyword evidence="2" id="KW-0812">Transmembrane</keyword>
<reference evidence="4" key="1">
    <citation type="submission" date="2016-10" db="EMBL/GenBank/DDBJ databases">
        <authorList>
            <person name="Varghese N."/>
            <person name="Submissions S."/>
        </authorList>
    </citation>
    <scope>NUCLEOTIDE SEQUENCE [LARGE SCALE GENOMIC DNA]</scope>
    <source>
        <strain evidence="4">KHC7</strain>
    </source>
</reference>
<dbReference type="EMBL" id="FNBX01000008">
    <property type="protein sequence ID" value="SDF59448.1"/>
    <property type="molecule type" value="Genomic_DNA"/>
</dbReference>
<evidence type="ECO:0000256" key="2">
    <source>
        <dbReference type="SAM" id="Phobius"/>
    </source>
</evidence>
<keyword evidence="2" id="KW-0472">Membrane</keyword>
<accession>A0A1G7MCB8</accession>
<keyword evidence="4" id="KW-1185">Reference proteome</keyword>
<feature type="transmembrane region" description="Helical" evidence="2">
    <location>
        <begin position="21"/>
        <end position="42"/>
    </location>
</feature>
<proteinExistence type="predicted"/>
<dbReference type="Proteomes" id="UP000199355">
    <property type="component" value="Unassembled WGS sequence"/>
</dbReference>
<sequence length="43" mass="4718">MKDEPRPQKGRDRKKAAPKGGLVMAVSQMVGYGSIQCSTPAWR</sequence>
<evidence type="ECO:0000313" key="4">
    <source>
        <dbReference type="Proteomes" id="UP000199355"/>
    </source>
</evidence>
<evidence type="ECO:0000313" key="3">
    <source>
        <dbReference type="EMBL" id="SDF59448.1"/>
    </source>
</evidence>
<feature type="compositionally biased region" description="Basic and acidic residues" evidence="1">
    <location>
        <begin position="1"/>
        <end position="10"/>
    </location>
</feature>
<protein>
    <submittedName>
        <fullName evidence="3">Uncharacterized protein</fullName>
    </submittedName>
</protein>
<feature type="region of interest" description="Disordered" evidence="1">
    <location>
        <begin position="1"/>
        <end position="21"/>
    </location>
</feature>
<gene>
    <name evidence="3" type="ORF">SAMN05192586_10884</name>
</gene>
<dbReference type="AlphaFoldDB" id="A0A1G7MCB8"/>
<keyword evidence="2" id="KW-1133">Transmembrane helix</keyword>